<comment type="caution">
    <text evidence="1">The sequence shown here is derived from an EMBL/GenBank/DDBJ whole genome shotgun (WGS) entry which is preliminary data.</text>
</comment>
<dbReference type="RefSeq" id="WP_136259968.1">
    <property type="nucleotide sequence ID" value="NZ_MWIO01000078.1"/>
</dbReference>
<protein>
    <submittedName>
        <fullName evidence="1">Uncharacterized protein</fullName>
    </submittedName>
</protein>
<sequence>MKPTTANYDFRIDALTPATLRLSRFVDYVDALRGIFGAAEDVYFHQVRKGSAVLEFAVSHKAAPRIEKRLHLLGTADMPADMAAQWTNINRYLRRDGASARLMRKGGKVAFAQFAGIRTPLAQEAIVHESGTLDGVVVGVKGVDDSVPIWLKADDGALLKCNARRDIARQLAPLFDTYVRVAGKGKWRRGDDARWTLEEFDIQSFERLDETPLEQQVRDIQAIADNGWNELDDAQAAWHELRAD</sequence>
<dbReference type="AlphaFoldDB" id="A0A4S3K7Z5"/>
<proteinExistence type="predicted"/>
<name>A0A4S3K7Z5_9GAMM</name>
<organism evidence="1 2">
    <name type="scientific">Rhodanobacter lindaniclasticus</name>
    <dbReference type="NCBI Taxonomy" id="75310"/>
    <lineage>
        <taxon>Bacteria</taxon>
        <taxon>Pseudomonadati</taxon>
        <taxon>Pseudomonadota</taxon>
        <taxon>Gammaproteobacteria</taxon>
        <taxon>Lysobacterales</taxon>
        <taxon>Rhodanobacteraceae</taxon>
        <taxon>Rhodanobacter</taxon>
    </lineage>
</organism>
<evidence type="ECO:0000313" key="1">
    <source>
        <dbReference type="EMBL" id="THD04347.1"/>
    </source>
</evidence>
<reference evidence="1 2" key="1">
    <citation type="submission" date="2017-02" db="EMBL/GenBank/DDBJ databases">
        <title>Whole genome sequencing of Rhodanobacter lindaniclasticus DSM 17932.</title>
        <authorList>
            <person name="Kumar S."/>
            <person name="Patil P."/>
            <person name="Patil P.B."/>
        </authorList>
    </citation>
    <scope>NUCLEOTIDE SEQUENCE [LARGE SCALE GENOMIC DNA]</scope>
    <source>
        <strain evidence="1 2">DSM 17932</strain>
    </source>
</reference>
<keyword evidence="2" id="KW-1185">Reference proteome</keyword>
<dbReference type="OrthoDB" id="5947241at2"/>
<dbReference type="Proteomes" id="UP000306317">
    <property type="component" value="Unassembled WGS sequence"/>
</dbReference>
<gene>
    <name evidence="1" type="ORF">B1991_17440</name>
</gene>
<dbReference type="EMBL" id="MWIO01000078">
    <property type="protein sequence ID" value="THD04347.1"/>
    <property type="molecule type" value="Genomic_DNA"/>
</dbReference>
<evidence type="ECO:0000313" key="2">
    <source>
        <dbReference type="Proteomes" id="UP000306317"/>
    </source>
</evidence>
<accession>A0A4S3K7Z5</accession>